<evidence type="ECO:0000313" key="3">
    <source>
        <dbReference type="EMBL" id="TGG93718.1"/>
    </source>
</evidence>
<keyword evidence="2" id="KW-0812">Transmembrane</keyword>
<reference evidence="3 4" key="1">
    <citation type="journal article" date="2019" name="mSystems">
        <title>Life at home and on the roam: Genomic adaptions reflect the dual lifestyle of an intracellular, facultative symbiont.</title>
        <authorList>
            <person name="Burgsdorf I."/>
        </authorList>
    </citation>
    <scope>NUCLEOTIDE SEQUENCE [LARGE SCALE GENOMIC DNA]</scope>
    <source>
        <strain evidence="3">277cV</strain>
    </source>
</reference>
<organism evidence="3 4">
    <name type="scientific">Aphanocapsa feldmannii 277cV</name>
    <dbReference type="NCBI Taxonomy" id="2507553"/>
    <lineage>
        <taxon>Bacteria</taxon>
        <taxon>Bacillati</taxon>
        <taxon>Cyanobacteriota</taxon>
        <taxon>Cyanophyceae</taxon>
        <taxon>Oscillatoriophycideae</taxon>
        <taxon>Chroococcales</taxon>
        <taxon>Microcystaceae</taxon>
        <taxon>Aphanocapsa</taxon>
    </lineage>
</organism>
<keyword evidence="2" id="KW-0472">Membrane</keyword>
<proteinExistence type="predicted"/>
<dbReference type="Proteomes" id="UP000317990">
    <property type="component" value="Unassembled WGS sequence"/>
</dbReference>
<dbReference type="Pfam" id="PF11283">
    <property type="entry name" value="DUF3084"/>
    <property type="match status" value="1"/>
</dbReference>
<dbReference type="InterPro" id="IPR021435">
    <property type="entry name" value="DUF3084"/>
</dbReference>
<feature type="transmembrane region" description="Helical" evidence="2">
    <location>
        <begin position="12"/>
        <end position="33"/>
    </location>
</feature>
<name>A0A524RPF8_9CHRO</name>
<dbReference type="Gene3D" id="1.10.287.2610">
    <property type="match status" value="1"/>
</dbReference>
<accession>A0A524RPF8</accession>
<evidence type="ECO:0000313" key="4">
    <source>
        <dbReference type="Proteomes" id="UP000317990"/>
    </source>
</evidence>
<sequence>MLSASGEGTLSGWLLIFALLVLGGVLATLGDHLGSKVGRARLRLLGLRPKRTAVLITVATGSLISALSFGLLIGVNRQWRRGLFELGKIEASLRSNRKDLEAAQQRSRELEDRTANLDASVESLSSSRSQLLSELDVLQRQIDRQQEALQRLQSSVLAFRRGEVAITTAAPLAVARLVRQDGSKIERSIEQLLNQANRTVYARVLPDEDPSRQLLQVPISEVEKLRNALQTQDDLVVIVRSAANVLMGEQRVLAFIDLRPNRLVVRRDQVLATMVIEASDRSADGVREALNLLVASARSELQSQGALEEAIQLDRNAMATLSEELAQGQRWDRAVIEVVARDDARTANPVILSLRWVDRPETGDAP</sequence>
<protein>
    <submittedName>
        <fullName evidence="3">DUF3084 domain-containing protein</fullName>
    </submittedName>
</protein>
<feature type="transmembrane region" description="Helical" evidence="2">
    <location>
        <begin position="53"/>
        <end position="75"/>
    </location>
</feature>
<keyword evidence="1" id="KW-0175">Coiled coil</keyword>
<evidence type="ECO:0000256" key="1">
    <source>
        <dbReference type="SAM" id="Coils"/>
    </source>
</evidence>
<keyword evidence="2" id="KW-1133">Transmembrane helix</keyword>
<dbReference type="EMBL" id="SRMO01000050">
    <property type="protein sequence ID" value="TGG93718.1"/>
    <property type="molecule type" value="Genomic_DNA"/>
</dbReference>
<feature type="coiled-coil region" evidence="1">
    <location>
        <begin position="93"/>
        <end position="155"/>
    </location>
</feature>
<comment type="caution">
    <text evidence="3">The sequence shown here is derived from an EMBL/GenBank/DDBJ whole genome shotgun (WGS) entry which is preliminary data.</text>
</comment>
<dbReference type="AlphaFoldDB" id="A0A524RPF8"/>
<gene>
    <name evidence="3" type="ORF">ERJ67_03515</name>
</gene>
<evidence type="ECO:0000256" key="2">
    <source>
        <dbReference type="SAM" id="Phobius"/>
    </source>
</evidence>